<dbReference type="Gene3D" id="1.25.10.10">
    <property type="entry name" value="Leucine-rich Repeat Variant"/>
    <property type="match status" value="1"/>
</dbReference>
<keyword evidence="3" id="KW-0813">Transport</keyword>
<dbReference type="OrthoDB" id="361693at2759"/>
<protein>
    <recommendedName>
        <fullName evidence="5">Importin N-terminal domain-containing protein</fullName>
    </recommendedName>
</protein>
<name>A0A1E4TA18_9ASCO</name>
<accession>A0A1E4TA18</accession>
<evidence type="ECO:0000259" key="5">
    <source>
        <dbReference type="PROSITE" id="PS50166"/>
    </source>
</evidence>
<keyword evidence="7" id="KW-1185">Reference proteome</keyword>
<comment type="similarity">
    <text evidence="2">Belongs to the importin beta family.</text>
</comment>
<dbReference type="InterPro" id="IPR011989">
    <property type="entry name" value="ARM-like"/>
</dbReference>
<dbReference type="InterPro" id="IPR016024">
    <property type="entry name" value="ARM-type_fold"/>
</dbReference>
<dbReference type="SUPFAM" id="SSF48371">
    <property type="entry name" value="ARM repeat"/>
    <property type="match status" value="1"/>
</dbReference>
<sequence>MTVSRDTLQVLLQRASTGGGEPETLNQLTEAESVPGFYAELLSIAAAPGAPLDAKFAAAAYFKSVVSRRWRSAESPIPLDVRADIRAAILDAALDPNPLVAAQLTAALSTIARVDYPTQWPDLFNDILARIAAAQYPSTQLERLWSCLLQCLKAVINARFGRRKTAIAAQADQVLSVCVEAYRNYISKYLQTREDSLLLAHLSLKCACKLVVSCVDNLPNSEHTCIMFSEMSNALPQLFQIRSTDIGSILLAKHIQRIGKCYLAIIEAKPYSFVLMPRAPDIIRSYISLADSKADIFRLNPTEVTPEMDADFWKAVSLQALKLFRSLALFIVKREGGLAVRSAADNKHEQFKLAFQIAKNDILTIEYVDYLSNLLLTKFFPLTPTHLEQWQDDPEQWIYDETQASWEYDLRHCAENIFHVMLSAFTDHMVPQLAQFIEQSDNIDNIMDRDAIYAALGAGATFLHEYIDFDRFVKNSFIPILQGTDPSFRILRHRICWVISQWVTVQCNDRDAVYKILQQTIDPSNELNDIVVRFSAVVALRYCVDDWEFEADTFVPYILFFLDRLMSMLCSELEMVETKLYVLQVAAILIRSCGSKVQERLDQVLAVLPPLWRDSGDEQLMKVAVLQTLTHLADNLSDIPPSLYEVSFAFLWDSIQRDNPDYIYLIDDALLLWSRLLTNSAKPDEKINAFGPMAVALLETPPEDVELLLGIIEQHLLIDGFELCKNCGVQLMKNLITQLPNVSINSGVEICNILCTMELLFEGENLRALFSVQTSTKSMGIVDALVEDILHEKVKYALLEVKSLLVFAHLVIKDAEFGIGLLKVAVERQSRTMNDLVREWVDRFSSIIVLSEKKLNAMCMVAILAHGAIDSTLANEILSLAAQMIEEVHEVNGDSQAYYSSETPLNEGDRRRLSLLETGPAHKIPMKGFVKGCALHLLNENRLQDVYAVLDEANQALLERMLNE</sequence>
<dbReference type="Proteomes" id="UP000095023">
    <property type="component" value="Unassembled WGS sequence"/>
</dbReference>
<dbReference type="GO" id="GO:0005829">
    <property type="term" value="C:cytosol"/>
    <property type="evidence" value="ECO:0007669"/>
    <property type="project" value="TreeGrafter"/>
</dbReference>
<gene>
    <name evidence="6" type="ORF">CANCADRAFT_124414</name>
</gene>
<dbReference type="GO" id="GO:0005635">
    <property type="term" value="C:nuclear envelope"/>
    <property type="evidence" value="ECO:0007669"/>
    <property type="project" value="TreeGrafter"/>
</dbReference>
<dbReference type="SMART" id="SM00913">
    <property type="entry name" value="IBN_N"/>
    <property type="match status" value="1"/>
</dbReference>
<evidence type="ECO:0000313" key="7">
    <source>
        <dbReference type="Proteomes" id="UP000095023"/>
    </source>
</evidence>
<comment type="subcellular location">
    <subcellularLocation>
        <location evidence="1">Nucleus</location>
    </subcellularLocation>
</comment>
<evidence type="ECO:0000313" key="6">
    <source>
        <dbReference type="EMBL" id="ODV88553.1"/>
    </source>
</evidence>
<keyword evidence="4" id="KW-0539">Nucleus</keyword>
<dbReference type="AlphaFoldDB" id="A0A1E4TA18"/>
<dbReference type="PANTHER" id="PTHR10997">
    <property type="entry name" value="IMPORTIN-7, 8, 11"/>
    <property type="match status" value="1"/>
</dbReference>
<evidence type="ECO:0000256" key="2">
    <source>
        <dbReference type="ARBA" id="ARBA00007991"/>
    </source>
</evidence>
<dbReference type="PROSITE" id="PS50166">
    <property type="entry name" value="IMPORTIN_B_NT"/>
    <property type="match status" value="1"/>
</dbReference>
<organism evidence="6 7">
    <name type="scientific">Tortispora caseinolytica NRRL Y-17796</name>
    <dbReference type="NCBI Taxonomy" id="767744"/>
    <lineage>
        <taxon>Eukaryota</taxon>
        <taxon>Fungi</taxon>
        <taxon>Dikarya</taxon>
        <taxon>Ascomycota</taxon>
        <taxon>Saccharomycotina</taxon>
        <taxon>Trigonopsidomycetes</taxon>
        <taxon>Trigonopsidales</taxon>
        <taxon>Trigonopsidaceae</taxon>
        <taxon>Tortispora</taxon>
    </lineage>
</organism>
<dbReference type="GO" id="GO:0006606">
    <property type="term" value="P:protein import into nucleus"/>
    <property type="evidence" value="ECO:0007669"/>
    <property type="project" value="TreeGrafter"/>
</dbReference>
<dbReference type="GO" id="GO:0031267">
    <property type="term" value="F:small GTPase binding"/>
    <property type="evidence" value="ECO:0007669"/>
    <property type="project" value="InterPro"/>
</dbReference>
<dbReference type="EMBL" id="KV453843">
    <property type="protein sequence ID" value="ODV88553.1"/>
    <property type="molecule type" value="Genomic_DNA"/>
</dbReference>
<dbReference type="InterPro" id="IPR001494">
    <property type="entry name" value="Importin-beta_N"/>
</dbReference>
<proteinExistence type="inferred from homology"/>
<evidence type="ECO:0000256" key="3">
    <source>
        <dbReference type="ARBA" id="ARBA00022448"/>
    </source>
</evidence>
<evidence type="ECO:0000256" key="1">
    <source>
        <dbReference type="ARBA" id="ARBA00004123"/>
    </source>
</evidence>
<dbReference type="InterPro" id="IPR058669">
    <property type="entry name" value="TPR_IPO7/11-like"/>
</dbReference>
<dbReference type="Pfam" id="PF25758">
    <property type="entry name" value="TPR_IPO11"/>
    <property type="match status" value="1"/>
</dbReference>
<evidence type="ECO:0000256" key="4">
    <source>
        <dbReference type="ARBA" id="ARBA00023242"/>
    </source>
</evidence>
<feature type="domain" description="Importin N-terminal" evidence="5">
    <location>
        <begin position="24"/>
        <end position="95"/>
    </location>
</feature>
<dbReference type="Pfam" id="PF03810">
    <property type="entry name" value="IBN_N"/>
    <property type="match status" value="1"/>
</dbReference>
<dbReference type="PANTHER" id="PTHR10997:SF7">
    <property type="entry name" value="IMPORTIN-11"/>
    <property type="match status" value="1"/>
</dbReference>
<reference evidence="7" key="1">
    <citation type="submission" date="2016-02" db="EMBL/GenBank/DDBJ databases">
        <title>Comparative genomics of biotechnologically important yeasts.</title>
        <authorList>
            <consortium name="DOE Joint Genome Institute"/>
            <person name="Riley R."/>
            <person name="Haridas S."/>
            <person name="Wolfe K.H."/>
            <person name="Lopes M.R."/>
            <person name="Hittinger C.T."/>
            <person name="Goker M."/>
            <person name="Salamov A."/>
            <person name="Wisecaver J."/>
            <person name="Long T.M."/>
            <person name="Aerts A.L."/>
            <person name="Barry K."/>
            <person name="Choi C."/>
            <person name="Clum A."/>
            <person name="Coughlan A.Y."/>
            <person name="Deshpande S."/>
            <person name="Douglass A.P."/>
            <person name="Hanson S.J."/>
            <person name="Klenk H.-P."/>
            <person name="Labutti K."/>
            <person name="Lapidus A."/>
            <person name="Lindquist E."/>
            <person name="Lipzen A."/>
            <person name="Meier-Kolthoff J.P."/>
            <person name="Ohm R.A."/>
            <person name="Otillar R.P."/>
            <person name="Pangilinan J."/>
            <person name="Peng Y."/>
            <person name="Rokas A."/>
            <person name="Rosa C.A."/>
            <person name="Scheuner C."/>
            <person name="Sibirny A.A."/>
            <person name="Slot J.C."/>
            <person name="Stielow J.B."/>
            <person name="Sun H."/>
            <person name="Kurtzman C.P."/>
            <person name="Blackwell M."/>
            <person name="Jeffries T.W."/>
            <person name="Grigoriev I.V."/>
        </authorList>
    </citation>
    <scope>NUCLEOTIDE SEQUENCE [LARGE SCALE GENOMIC DNA]</scope>
    <source>
        <strain evidence="7">NRRL Y-17796</strain>
    </source>
</reference>